<evidence type="ECO:0000256" key="2">
    <source>
        <dbReference type="ARBA" id="ARBA00022980"/>
    </source>
</evidence>
<evidence type="ECO:0000256" key="3">
    <source>
        <dbReference type="ARBA" id="ARBA00023274"/>
    </source>
</evidence>
<feature type="region of interest" description="Disordered" evidence="4">
    <location>
        <begin position="1"/>
        <end position="25"/>
    </location>
</feature>
<feature type="domain" description="Large ribosomal subunit protein uL15/eL18" evidence="5">
    <location>
        <begin position="26"/>
        <end position="90"/>
    </location>
</feature>
<dbReference type="GO" id="GO:0003735">
    <property type="term" value="F:structural constituent of ribosome"/>
    <property type="evidence" value="ECO:0007669"/>
    <property type="project" value="InterPro"/>
</dbReference>
<comment type="caution">
    <text evidence="6">The sequence shown here is derived from an EMBL/GenBank/DDBJ whole genome shotgun (WGS) entry which is preliminary data.</text>
</comment>
<dbReference type="Gene3D" id="3.100.10.10">
    <property type="match status" value="2"/>
</dbReference>
<proteinExistence type="inferred from homology"/>
<dbReference type="GO" id="GO:0022625">
    <property type="term" value="C:cytosolic large ribosomal subunit"/>
    <property type="evidence" value="ECO:0007669"/>
    <property type="project" value="TreeGrafter"/>
</dbReference>
<dbReference type="AlphaFoldDB" id="A0AA39DZY2"/>
<evidence type="ECO:0000256" key="1">
    <source>
        <dbReference type="ARBA" id="ARBA00006815"/>
    </source>
</evidence>
<dbReference type="GO" id="GO:0006412">
    <property type="term" value="P:translation"/>
    <property type="evidence" value="ECO:0007669"/>
    <property type="project" value="InterPro"/>
</dbReference>
<sequence>MVAMGIDLIGGGKSKRTKRTTPKGPGSKFNAVILKRLFMSKVNKPPLSLSGRIVVVVGTITNDLRVYKVPYLKVIALRFIESARARIEKAVCATRHTKPYVRSKGRKFERTRRRRNNKGFRV</sequence>
<evidence type="ECO:0000259" key="5">
    <source>
        <dbReference type="Pfam" id="PF17135"/>
    </source>
</evidence>
<keyword evidence="3" id="KW-0687">Ribonucleoprotein</keyword>
<dbReference type="Proteomes" id="UP001168098">
    <property type="component" value="Unassembled WGS sequence"/>
</dbReference>
<gene>
    <name evidence="6" type="ORF">PVL29_004673</name>
</gene>
<dbReference type="GO" id="GO:0003729">
    <property type="term" value="F:mRNA binding"/>
    <property type="evidence" value="ECO:0007669"/>
    <property type="project" value="UniProtKB-ARBA"/>
</dbReference>
<name>A0AA39DZY2_VITRO</name>
<dbReference type="PANTHER" id="PTHR10934">
    <property type="entry name" value="60S RIBOSOMAL PROTEIN L18"/>
    <property type="match status" value="1"/>
</dbReference>
<evidence type="ECO:0000313" key="7">
    <source>
        <dbReference type="Proteomes" id="UP001168098"/>
    </source>
</evidence>
<dbReference type="Pfam" id="PF17135">
    <property type="entry name" value="Ribosomal_L18"/>
    <property type="match status" value="1"/>
</dbReference>
<reference evidence="6 7" key="1">
    <citation type="journal article" date="2023" name="BMC Biotechnol.">
        <title>Vitis rotundifolia cv Carlos genome sequencing.</title>
        <authorList>
            <person name="Huff M."/>
            <person name="Hulse-Kemp A."/>
            <person name="Scheffler B."/>
            <person name="Youngblood R."/>
            <person name="Simpson S."/>
            <person name="Babiker E."/>
            <person name="Staton M."/>
        </authorList>
    </citation>
    <scope>NUCLEOTIDE SEQUENCE [LARGE SCALE GENOMIC DNA]</scope>
    <source>
        <tissue evidence="6">Leaf</tissue>
    </source>
</reference>
<dbReference type="InterPro" id="IPR036227">
    <property type="entry name" value="Ribosomal_uL15/eL18_sf"/>
</dbReference>
<organism evidence="6 7">
    <name type="scientific">Vitis rotundifolia</name>
    <name type="common">Muscadine grape</name>
    <dbReference type="NCBI Taxonomy" id="103349"/>
    <lineage>
        <taxon>Eukaryota</taxon>
        <taxon>Viridiplantae</taxon>
        <taxon>Streptophyta</taxon>
        <taxon>Embryophyta</taxon>
        <taxon>Tracheophyta</taxon>
        <taxon>Spermatophyta</taxon>
        <taxon>Magnoliopsida</taxon>
        <taxon>eudicotyledons</taxon>
        <taxon>Gunneridae</taxon>
        <taxon>Pentapetalae</taxon>
        <taxon>rosids</taxon>
        <taxon>Vitales</taxon>
        <taxon>Vitaceae</taxon>
        <taxon>Viteae</taxon>
        <taxon>Vitis</taxon>
    </lineage>
</organism>
<evidence type="ECO:0000313" key="6">
    <source>
        <dbReference type="EMBL" id="KAJ9703013.1"/>
    </source>
</evidence>
<evidence type="ECO:0000256" key="4">
    <source>
        <dbReference type="SAM" id="MobiDB-lite"/>
    </source>
</evidence>
<keyword evidence="7" id="KW-1185">Reference proteome</keyword>
<comment type="similarity">
    <text evidence="1">Belongs to the eukaryotic ribosomal protein eL18 family.</text>
</comment>
<keyword evidence="2" id="KW-0689">Ribosomal protein</keyword>
<dbReference type="InterPro" id="IPR000039">
    <property type="entry name" value="Ribosomal_eL18"/>
</dbReference>
<dbReference type="SUPFAM" id="SSF52080">
    <property type="entry name" value="Ribosomal proteins L15p and L18e"/>
    <property type="match status" value="1"/>
</dbReference>
<dbReference type="PANTHER" id="PTHR10934:SF25">
    <property type="entry name" value="LARGE RIBOSOMAL SUBUNIT PROTEIN EL18X-RELATED"/>
    <property type="match status" value="1"/>
</dbReference>
<dbReference type="InterPro" id="IPR021131">
    <property type="entry name" value="Ribosomal_uL15/eL18"/>
</dbReference>
<accession>A0AA39DZY2</accession>
<dbReference type="EMBL" id="JARBHA010000004">
    <property type="protein sequence ID" value="KAJ9703013.1"/>
    <property type="molecule type" value="Genomic_DNA"/>
</dbReference>
<protein>
    <recommendedName>
        <fullName evidence="5">Large ribosomal subunit protein uL15/eL18 domain-containing protein</fullName>
    </recommendedName>
</protein>